<dbReference type="AlphaFoldDB" id="A0A5N5IZQ1"/>
<keyword evidence="2" id="KW-1185">Reference proteome</keyword>
<evidence type="ECO:0000313" key="2">
    <source>
        <dbReference type="Proteomes" id="UP000326939"/>
    </source>
</evidence>
<protein>
    <submittedName>
        <fullName evidence="1">Uncharacterized protein</fullName>
    </submittedName>
</protein>
<accession>A0A5N5IZQ1</accession>
<reference evidence="2" key="1">
    <citation type="journal article" date="2019" name="Gigascience">
        <title>De novo genome assembly of the endangered Acer yangbiense, a plant species with extremely small populations endemic to Yunnan Province, China.</title>
        <authorList>
            <person name="Yang J."/>
            <person name="Wariss H.M."/>
            <person name="Tao L."/>
            <person name="Zhang R."/>
            <person name="Yun Q."/>
            <person name="Hollingsworth P."/>
            <person name="Dao Z."/>
            <person name="Luo G."/>
            <person name="Guo H."/>
            <person name="Ma Y."/>
            <person name="Sun W."/>
        </authorList>
    </citation>
    <scope>NUCLEOTIDE SEQUENCE [LARGE SCALE GENOMIC DNA]</scope>
    <source>
        <strain evidence="2">cv. br00</strain>
    </source>
</reference>
<organism evidence="1 2">
    <name type="scientific">Salix brachista</name>
    <dbReference type="NCBI Taxonomy" id="2182728"/>
    <lineage>
        <taxon>Eukaryota</taxon>
        <taxon>Viridiplantae</taxon>
        <taxon>Streptophyta</taxon>
        <taxon>Embryophyta</taxon>
        <taxon>Tracheophyta</taxon>
        <taxon>Spermatophyta</taxon>
        <taxon>Magnoliopsida</taxon>
        <taxon>eudicotyledons</taxon>
        <taxon>Gunneridae</taxon>
        <taxon>Pentapetalae</taxon>
        <taxon>rosids</taxon>
        <taxon>fabids</taxon>
        <taxon>Malpighiales</taxon>
        <taxon>Salicaceae</taxon>
        <taxon>Saliceae</taxon>
        <taxon>Salix</taxon>
    </lineage>
</organism>
<evidence type="ECO:0000313" key="1">
    <source>
        <dbReference type="EMBL" id="KAB5512569.1"/>
    </source>
</evidence>
<dbReference type="Proteomes" id="UP000326939">
    <property type="component" value="Chromosome 19"/>
</dbReference>
<sequence>MASESKEIAYGINRSMVSEPIWVEEQQVEDVIDKEGISHGSADETTCPTELSCDGHRKCRHGTAKVLNVARKVSEDLFKNHKEMVMVHEAKDKV</sequence>
<dbReference type="EMBL" id="VDCV01000019">
    <property type="protein sequence ID" value="KAB5512569.1"/>
    <property type="molecule type" value="Genomic_DNA"/>
</dbReference>
<comment type="caution">
    <text evidence="1">The sequence shown here is derived from an EMBL/GenBank/DDBJ whole genome shotgun (WGS) entry which is preliminary data.</text>
</comment>
<name>A0A5N5IZQ1_9ROSI</name>
<proteinExistence type="predicted"/>
<gene>
    <name evidence="1" type="ORF">DKX38_029597</name>
</gene>